<sequence>MMNKRQKKVLAHMVSVMALSAMAPVPANSLGYSDIAGLNDTSPSVIMRSLDESNVYMDISEATTHTIELTNRMRFHLKTMREEWEEKRTPIHIDKNDTRPRKYVFVLLGAQIKNCKFYTEAVKIALNKPEAKKDKSLRADIIAFGKAVAGLRFVAEEFLSFIEQTHPPKAVSPEPLGLSDGALKALIASEHKSLGLSAPVFEV</sequence>
<evidence type="ECO:0000313" key="2">
    <source>
        <dbReference type="EMBL" id="HAG0017471.1"/>
    </source>
</evidence>
<name>A0A756I348_SALER</name>
<gene>
    <name evidence="2" type="ORF">G8O67_004857</name>
</gene>
<feature type="chain" id="PRO_5028114256" description="Iron-sulfur cluster assembly scaffold protein SufA" evidence="1">
    <location>
        <begin position="24"/>
        <end position="203"/>
    </location>
</feature>
<keyword evidence="1" id="KW-0732">Signal</keyword>
<evidence type="ECO:0000256" key="1">
    <source>
        <dbReference type="SAM" id="SignalP"/>
    </source>
</evidence>
<organism evidence="2">
    <name type="scientific">Salmonella enterica</name>
    <name type="common">Salmonella choleraesuis</name>
    <dbReference type="NCBI Taxonomy" id="28901"/>
    <lineage>
        <taxon>Bacteria</taxon>
        <taxon>Pseudomonadati</taxon>
        <taxon>Pseudomonadota</taxon>
        <taxon>Gammaproteobacteria</taxon>
        <taxon>Enterobacterales</taxon>
        <taxon>Enterobacteriaceae</taxon>
        <taxon>Salmonella</taxon>
    </lineage>
</organism>
<dbReference type="EMBL" id="DAAWYJ010000032">
    <property type="protein sequence ID" value="HAG0017471.1"/>
    <property type="molecule type" value="Genomic_DNA"/>
</dbReference>
<proteinExistence type="predicted"/>
<dbReference type="AlphaFoldDB" id="A0A756I348"/>
<evidence type="ECO:0008006" key="3">
    <source>
        <dbReference type="Google" id="ProtNLM"/>
    </source>
</evidence>
<reference evidence="2" key="2">
    <citation type="submission" date="2020-02" db="EMBL/GenBank/DDBJ databases">
        <authorList>
            <consortium name="NCBI Pathogen Detection Project"/>
        </authorList>
    </citation>
    <scope>NUCLEOTIDE SEQUENCE</scope>
    <source>
        <strain evidence="2">MA.CK_00/00002125</strain>
    </source>
</reference>
<accession>A0A756I348</accession>
<comment type="caution">
    <text evidence="2">The sequence shown here is derived from an EMBL/GenBank/DDBJ whole genome shotgun (WGS) entry which is preliminary data.</text>
</comment>
<protein>
    <recommendedName>
        <fullName evidence="3">Iron-sulfur cluster assembly scaffold protein SufA</fullName>
    </recommendedName>
</protein>
<feature type="signal peptide" evidence="1">
    <location>
        <begin position="1"/>
        <end position="23"/>
    </location>
</feature>
<reference evidence="2" key="1">
    <citation type="journal article" date="2018" name="Genome Biol.">
        <title>SKESA: strategic k-mer extension for scrupulous assemblies.</title>
        <authorList>
            <person name="Souvorov A."/>
            <person name="Agarwala R."/>
            <person name="Lipman D.J."/>
        </authorList>
    </citation>
    <scope>NUCLEOTIDE SEQUENCE</scope>
    <source>
        <strain evidence="2">MA.CK_00/00002125</strain>
    </source>
</reference>